<organism evidence="1 2">
    <name type="scientific">Exophiala aquamarina CBS 119918</name>
    <dbReference type="NCBI Taxonomy" id="1182545"/>
    <lineage>
        <taxon>Eukaryota</taxon>
        <taxon>Fungi</taxon>
        <taxon>Dikarya</taxon>
        <taxon>Ascomycota</taxon>
        <taxon>Pezizomycotina</taxon>
        <taxon>Eurotiomycetes</taxon>
        <taxon>Chaetothyriomycetidae</taxon>
        <taxon>Chaetothyriales</taxon>
        <taxon>Herpotrichiellaceae</taxon>
        <taxon>Exophiala</taxon>
    </lineage>
</organism>
<dbReference type="EMBL" id="AMGV01000005">
    <property type="protein sequence ID" value="KEF56708.1"/>
    <property type="molecule type" value="Genomic_DNA"/>
</dbReference>
<dbReference type="HOGENOM" id="CLU_2573894_0_0_1"/>
<proteinExistence type="predicted"/>
<dbReference type="OrthoDB" id="2922289at2759"/>
<comment type="caution">
    <text evidence="1">The sequence shown here is derived from an EMBL/GenBank/DDBJ whole genome shotgun (WGS) entry which is preliminary data.</text>
</comment>
<gene>
    <name evidence="1" type="ORF">A1O9_06897</name>
</gene>
<dbReference type="PANTHER" id="PTHR40788">
    <property type="entry name" value="CLR5 DOMAIN-CONTAINING PROTEIN-RELATED"/>
    <property type="match status" value="1"/>
</dbReference>
<dbReference type="GeneID" id="25281812"/>
<evidence type="ECO:0000313" key="2">
    <source>
        <dbReference type="Proteomes" id="UP000027920"/>
    </source>
</evidence>
<dbReference type="PANTHER" id="PTHR40788:SF2">
    <property type="entry name" value="CLR5 DOMAIN-CONTAINING PROTEIN"/>
    <property type="match status" value="1"/>
</dbReference>
<evidence type="ECO:0000313" key="1">
    <source>
        <dbReference type="EMBL" id="KEF56708.1"/>
    </source>
</evidence>
<name>A0A072PBR4_9EURO</name>
<dbReference type="Proteomes" id="UP000027920">
    <property type="component" value="Unassembled WGS sequence"/>
</dbReference>
<protein>
    <submittedName>
        <fullName evidence="1">Uncharacterized protein</fullName>
    </submittedName>
</protein>
<dbReference type="RefSeq" id="XP_013259298.1">
    <property type="nucleotide sequence ID" value="XM_013403844.1"/>
</dbReference>
<sequence length="81" mass="8899">MASIGFAAEKLYGSVWHFTPLRLDVERSIQFHEPHPSGKIPFTTARRHGSGLNRAYGWHGGIFALQEKSAAIPLNPDAALT</sequence>
<accession>A0A072PBR4</accession>
<dbReference type="STRING" id="1182545.A0A072PBR4"/>
<dbReference type="VEuPathDB" id="FungiDB:A1O9_06897"/>
<keyword evidence="2" id="KW-1185">Reference proteome</keyword>
<dbReference type="AlphaFoldDB" id="A0A072PBR4"/>
<reference evidence="1 2" key="1">
    <citation type="submission" date="2013-03" db="EMBL/GenBank/DDBJ databases">
        <title>The Genome Sequence of Exophiala aquamarina CBS 119918.</title>
        <authorList>
            <consortium name="The Broad Institute Genomics Platform"/>
            <person name="Cuomo C."/>
            <person name="de Hoog S."/>
            <person name="Gorbushina A."/>
            <person name="Walker B."/>
            <person name="Young S.K."/>
            <person name="Zeng Q."/>
            <person name="Gargeya S."/>
            <person name="Fitzgerald M."/>
            <person name="Haas B."/>
            <person name="Abouelleil A."/>
            <person name="Allen A.W."/>
            <person name="Alvarado L."/>
            <person name="Arachchi H.M."/>
            <person name="Berlin A.M."/>
            <person name="Chapman S.B."/>
            <person name="Gainer-Dewar J."/>
            <person name="Goldberg J."/>
            <person name="Griggs A."/>
            <person name="Gujja S."/>
            <person name="Hansen M."/>
            <person name="Howarth C."/>
            <person name="Imamovic A."/>
            <person name="Ireland A."/>
            <person name="Larimer J."/>
            <person name="McCowan C."/>
            <person name="Murphy C."/>
            <person name="Pearson M."/>
            <person name="Poon T.W."/>
            <person name="Priest M."/>
            <person name="Roberts A."/>
            <person name="Saif S."/>
            <person name="Shea T."/>
            <person name="Sisk P."/>
            <person name="Sykes S."/>
            <person name="Wortman J."/>
            <person name="Nusbaum C."/>
            <person name="Birren B."/>
        </authorList>
    </citation>
    <scope>NUCLEOTIDE SEQUENCE [LARGE SCALE GENOMIC DNA]</scope>
    <source>
        <strain evidence="1 2">CBS 119918</strain>
    </source>
</reference>